<feature type="non-terminal residue" evidence="4">
    <location>
        <position position="98"/>
    </location>
</feature>
<dbReference type="PROSITE" id="PS50297">
    <property type="entry name" value="ANK_REP_REGION"/>
    <property type="match status" value="1"/>
</dbReference>
<sequence>VDPEPGAGTVTLLELLQRESGSAFYQEAVSSSLLKVSEAGLLSAAEQLLLHGADLNFEDPVTYYTPLHVAVLHNQPDVVELLVRHGADINKRDRVRKA</sequence>
<comment type="caution">
    <text evidence="4">The sequence shown here is derived from an EMBL/GenBank/DDBJ whole genome shotgun (WGS) entry which is preliminary data.</text>
</comment>
<evidence type="ECO:0000313" key="4">
    <source>
        <dbReference type="EMBL" id="GCC44921.1"/>
    </source>
</evidence>
<dbReference type="SUPFAM" id="SSF48403">
    <property type="entry name" value="Ankyrin repeat"/>
    <property type="match status" value="1"/>
</dbReference>
<dbReference type="EMBL" id="BEZZ01143107">
    <property type="protein sequence ID" value="GCC44921.1"/>
    <property type="molecule type" value="Genomic_DNA"/>
</dbReference>
<keyword evidence="1" id="KW-0677">Repeat</keyword>
<evidence type="ECO:0000256" key="2">
    <source>
        <dbReference type="ARBA" id="ARBA00023043"/>
    </source>
</evidence>
<dbReference type="PANTHER" id="PTHR24171">
    <property type="entry name" value="ANKYRIN REPEAT DOMAIN-CONTAINING PROTEIN 39-RELATED"/>
    <property type="match status" value="1"/>
</dbReference>
<reference evidence="4 5" key="1">
    <citation type="journal article" date="2018" name="Nat. Ecol. Evol.">
        <title>Shark genomes provide insights into elasmobranch evolution and the origin of vertebrates.</title>
        <authorList>
            <person name="Hara Y"/>
            <person name="Yamaguchi K"/>
            <person name="Onimaru K"/>
            <person name="Kadota M"/>
            <person name="Koyanagi M"/>
            <person name="Keeley SD"/>
            <person name="Tatsumi K"/>
            <person name="Tanaka K"/>
            <person name="Motone F"/>
            <person name="Kageyama Y"/>
            <person name="Nozu R"/>
            <person name="Adachi N"/>
            <person name="Nishimura O"/>
            <person name="Nakagawa R"/>
            <person name="Tanegashima C"/>
            <person name="Kiyatake I"/>
            <person name="Matsumoto R"/>
            <person name="Murakumo K"/>
            <person name="Nishida K"/>
            <person name="Terakita A"/>
            <person name="Kuratani S"/>
            <person name="Sato K"/>
            <person name="Hyodo S Kuraku.S."/>
        </authorList>
    </citation>
    <scope>NUCLEOTIDE SEQUENCE [LARGE SCALE GENOMIC DNA]</scope>
</reference>
<feature type="repeat" description="ANK" evidence="3">
    <location>
        <begin position="62"/>
        <end position="94"/>
    </location>
</feature>
<dbReference type="OrthoDB" id="194358at2759"/>
<accession>A0A401TQH6</accession>
<evidence type="ECO:0000313" key="5">
    <source>
        <dbReference type="Proteomes" id="UP000287033"/>
    </source>
</evidence>
<protein>
    <submittedName>
        <fullName evidence="4">Uncharacterized protein</fullName>
    </submittedName>
</protein>
<gene>
    <name evidence="4" type="ORF">chiPu_0028905</name>
</gene>
<evidence type="ECO:0000256" key="3">
    <source>
        <dbReference type="PROSITE-ProRule" id="PRU00023"/>
    </source>
</evidence>
<dbReference type="Pfam" id="PF00023">
    <property type="entry name" value="Ank"/>
    <property type="match status" value="1"/>
</dbReference>
<keyword evidence="5" id="KW-1185">Reference proteome</keyword>
<dbReference type="Gene3D" id="1.25.40.20">
    <property type="entry name" value="Ankyrin repeat-containing domain"/>
    <property type="match status" value="1"/>
</dbReference>
<organism evidence="4 5">
    <name type="scientific">Chiloscyllium punctatum</name>
    <name type="common">Brownbanded bambooshark</name>
    <name type="synonym">Hemiscyllium punctatum</name>
    <dbReference type="NCBI Taxonomy" id="137246"/>
    <lineage>
        <taxon>Eukaryota</taxon>
        <taxon>Metazoa</taxon>
        <taxon>Chordata</taxon>
        <taxon>Craniata</taxon>
        <taxon>Vertebrata</taxon>
        <taxon>Chondrichthyes</taxon>
        <taxon>Elasmobranchii</taxon>
        <taxon>Galeomorphii</taxon>
        <taxon>Galeoidea</taxon>
        <taxon>Orectolobiformes</taxon>
        <taxon>Hemiscylliidae</taxon>
        <taxon>Chiloscyllium</taxon>
    </lineage>
</organism>
<name>A0A401TQH6_CHIPU</name>
<dbReference type="InterPro" id="IPR036770">
    <property type="entry name" value="Ankyrin_rpt-contain_sf"/>
</dbReference>
<dbReference type="AlphaFoldDB" id="A0A401TQH6"/>
<proteinExistence type="predicted"/>
<dbReference type="InterPro" id="IPR002110">
    <property type="entry name" value="Ankyrin_rpt"/>
</dbReference>
<dbReference type="STRING" id="137246.A0A401TQH6"/>
<dbReference type="Proteomes" id="UP000287033">
    <property type="component" value="Unassembled WGS sequence"/>
</dbReference>
<keyword evidence="2 3" id="KW-0040">ANK repeat</keyword>
<dbReference type="PROSITE" id="PS50088">
    <property type="entry name" value="ANK_REPEAT"/>
    <property type="match status" value="1"/>
</dbReference>
<dbReference type="SMART" id="SM00248">
    <property type="entry name" value="ANK"/>
    <property type="match status" value="2"/>
</dbReference>
<feature type="non-terminal residue" evidence="4">
    <location>
        <position position="1"/>
    </location>
</feature>
<evidence type="ECO:0000256" key="1">
    <source>
        <dbReference type="ARBA" id="ARBA00022737"/>
    </source>
</evidence>